<evidence type="ECO:0000313" key="4">
    <source>
        <dbReference type="EMBL" id="SPT68832.1"/>
    </source>
</evidence>
<reference evidence="4 5" key="1">
    <citation type="submission" date="2018-06" db="EMBL/GenBank/DDBJ databases">
        <authorList>
            <consortium name="Pathogen Informatics"/>
            <person name="Doyle S."/>
        </authorList>
    </citation>
    <scope>NUCLEOTIDE SEQUENCE [LARGE SCALE GENOMIC DNA]</scope>
    <source>
        <strain evidence="4 5">NCTC13093</strain>
    </source>
</reference>
<dbReference type="GO" id="GO:0016747">
    <property type="term" value="F:acyltransferase activity, transferring groups other than amino-acyl groups"/>
    <property type="evidence" value="ECO:0007669"/>
    <property type="project" value="InterPro"/>
</dbReference>
<dbReference type="PANTHER" id="PTHR23028:SF53">
    <property type="entry name" value="ACYL_TRANSF_3 DOMAIN-CONTAINING PROTEIN"/>
    <property type="match status" value="1"/>
</dbReference>
<dbReference type="Pfam" id="PF19040">
    <property type="entry name" value="SGNH"/>
    <property type="match status" value="1"/>
</dbReference>
<proteinExistence type="predicted"/>
<dbReference type="Pfam" id="PF01757">
    <property type="entry name" value="Acyl_transf_3"/>
    <property type="match status" value="1"/>
</dbReference>
<gene>
    <name evidence="4" type="primary">oatA_1</name>
    <name evidence="4" type="ORF">NCTC13093_00177</name>
</gene>
<feature type="transmembrane region" description="Helical" evidence="1">
    <location>
        <begin position="190"/>
        <end position="208"/>
    </location>
</feature>
<sequence>MSHKEFRKDIAGLRALAVLLVIIFHLGIFVKLDPALHSNLFFESLNKYVTAGFLGVDVFFVISGFLMTSIIFNKVLTNNNRPMVAVWSFWKARAKRIVPALLVAAIFFFIIVVQLFEPNRLVLFVKEIRDALLFTSNFRFARAEGYFTQSVLEKVWLHTWSLSVEWQFYILYPLILLASKKFLGINKTRLVVIVLTIASIVISLVFPMSPKSYFMLHIRAWELLLGGTVYLYPYHFKDFLKQPFQILGLCLIITSVVINKEQPIWNLSVPSLAVIGTALVLWVNNKNILLDNKVAQYLGKISYSLYIYHWPVLVILSLLGLLNPLAVIVIIFLLSALSYHFIEKRRNYGYKTLAVFFVSIGLFVQIEVSKGWEWRFNELDYNFNLRKLNILDTAFNHLSSEKDHYLAPNPEILLAGDSHAAQFSYALTNTIHTPLSYSMFSGSMQFNDLIISVHPQMNGGFETMCNNFDYRLKQMKKLQGPRIVLISQYWALYENIFYANADKGEYIGSICKLKEQDCTEIRASISFRDLLYKELSEFTNQHKDINFIILGDLFTILNRKGFQEYSLISTPLSKLYKAYNEHLSHNPNILLTGKYERIDTSQIDGINSVLGRVAKEQDNVIFIDLSAKLCKNSICQTQTDDNKPIFVDRDHLTNAGASLFLNDIIYNLHKLGIK</sequence>
<accession>A0A2X0WQH9</accession>
<evidence type="ECO:0000313" key="5">
    <source>
        <dbReference type="Proteomes" id="UP000250086"/>
    </source>
</evidence>
<dbReference type="EMBL" id="UAPV01000001">
    <property type="protein sequence ID" value="SPT68832.1"/>
    <property type="molecule type" value="Genomic_DNA"/>
</dbReference>
<feature type="transmembrane region" description="Helical" evidence="1">
    <location>
        <begin position="52"/>
        <end position="76"/>
    </location>
</feature>
<keyword evidence="1" id="KW-0812">Transmembrane</keyword>
<dbReference type="InterPro" id="IPR002656">
    <property type="entry name" value="Acyl_transf_3_dom"/>
</dbReference>
<keyword evidence="4" id="KW-0012">Acyltransferase</keyword>
<dbReference type="RefSeq" id="WP_113743047.1">
    <property type="nucleotide sequence ID" value="NZ_UAPV01000001.1"/>
</dbReference>
<feature type="transmembrane region" description="Helical" evidence="1">
    <location>
        <begin position="264"/>
        <end position="284"/>
    </location>
</feature>
<feature type="transmembrane region" description="Helical" evidence="1">
    <location>
        <begin position="12"/>
        <end position="32"/>
    </location>
</feature>
<feature type="domain" description="Acyltransferase 3" evidence="2">
    <location>
        <begin position="9"/>
        <end position="335"/>
    </location>
</feature>
<protein>
    <submittedName>
        <fullName evidence="4">O-acetyltransferase OatA</fullName>
        <ecNumber evidence="4">2.3.1.-</ecNumber>
    </submittedName>
</protein>
<dbReference type="AlphaFoldDB" id="A0A2X0WQH9"/>
<evidence type="ECO:0000259" key="2">
    <source>
        <dbReference type="Pfam" id="PF01757"/>
    </source>
</evidence>
<organism evidence="4 5">
    <name type="scientific">Anaerobiospirillum thomasii</name>
    <dbReference type="NCBI Taxonomy" id="179995"/>
    <lineage>
        <taxon>Bacteria</taxon>
        <taxon>Pseudomonadati</taxon>
        <taxon>Pseudomonadota</taxon>
        <taxon>Gammaproteobacteria</taxon>
        <taxon>Aeromonadales</taxon>
        <taxon>Succinivibrionaceae</taxon>
        <taxon>Anaerobiospirillum</taxon>
    </lineage>
</organism>
<dbReference type="InterPro" id="IPR050879">
    <property type="entry name" value="Acyltransferase_3"/>
</dbReference>
<keyword evidence="1" id="KW-0472">Membrane</keyword>
<dbReference type="EC" id="2.3.1.-" evidence="4"/>
<feature type="domain" description="SGNH" evidence="3">
    <location>
        <begin position="409"/>
        <end position="660"/>
    </location>
</feature>
<name>A0A2X0WQH9_9GAMM</name>
<dbReference type="GO" id="GO:0016020">
    <property type="term" value="C:membrane"/>
    <property type="evidence" value="ECO:0007669"/>
    <property type="project" value="TreeGrafter"/>
</dbReference>
<dbReference type="GO" id="GO:0009103">
    <property type="term" value="P:lipopolysaccharide biosynthetic process"/>
    <property type="evidence" value="ECO:0007669"/>
    <property type="project" value="TreeGrafter"/>
</dbReference>
<feature type="transmembrane region" description="Helical" evidence="1">
    <location>
        <begin position="305"/>
        <end position="336"/>
    </location>
</feature>
<keyword evidence="4" id="KW-0808">Transferase</keyword>
<dbReference type="PANTHER" id="PTHR23028">
    <property type="entry name" value="ACETYLTRANSFERASE"/>
    <property type="match status" value="1"/>
</dbReference>
<evidence type="ECO:0000259" key="3">
    <source>
        <dbReference type="Pfam" id="PF19040"/>
    </source>
</evidence>
<keyword evidence="1" id="KW-1133">Transmembrane helix</keyword>
<feature type="transmembrane region" description="Helical" evidence="1">
    <location>
        <begin position="348"/>
        <end position="366"/>
    </location>
</feature>
<feature type="transmembrane region" description="Helical" evidence="1">
    <location>
        <begin position="155"/>
        <end position="178"/>
    </location>
</feature>
<evidence type="ECO:0000256" key="1">
    <source>
        <dbReference type="SAM" id="Phobius"/>
    </source>
</evidence>
<keyword evidence="5" id="KW-1185">Reference proteome</keyword>
<dbReference type="Proteomes" id="UP000250086">
    <property type="component" value="Unassembled WGS sequence"/>
</dbReference>
<dbReference type="InterPro" id="IPR043968">
    <property type="entry name" value="SGNH"/>
</dbReference>
<feature type="transmembrane region" description="Helical" evidence="1">
    <location>
        <begin position="97"/>
        <end position="116"/>
    </location>
</feature>
<feature type="transmembrane region" description="Helical" evidence="1">
    <location>
        <begin position="239"/>
        <end position="258"/>
    </location>
</feature>